<feature type="chain" id="PRO_5044878866" description="Iron-sulfur cluster biosynthesis family protein" evidence="3">
    <location>
        <begin position="27"/>
        <end position="688"/>
    </location>
</feature>
<keyword evidence="2" id="KW-1133">Transmembrane helix</keyword>
<dbReference type="InterPro" id="IPR044200">
    <property type="entry name" value="At5g03900-like"/>
</dbReference>
<keyword evidence="2" id="KW-0812">Transmembrane</keyword>
<keyword evidence="3" id="KW-0732">Signal</keyword>
<evidence type="ECO:0000313" key="5">
    <source>
        <dbReference type="Proteomes" id="UP001530377"/>
    </source>
</evidence>
<feature type="transmembrane region" description="Helical" evidence="2">
    <location>
        <begin position="577"/>
        <end position="598"/>
    </location>
</feature>
<evidence type="ECO:0000256" key="3">
    <source>
        <dbReference type="SAM" id="SignalP"/>
    </source>
</evidence>
<dbReference type="PANTHER" id="PTHR47380">
    <property type="entry name" value="OS02G0533000 PROTEIN"/>
    <property type="match status" value="1"/>
</dbReference>
<reference evidence="4 5" key="1">
    <citation type="submission" date="2024-10" db="EMBL/GenBank/DDBJ databases">
        <title>Updated reference genomes for cyclostephanoid diatoms.</title>
        <authorList>
            <person name="Roberts W.R."/>
            <person name="Alverson A.J."/>
        </authorList>
    </citation>
    <scope>NUCLEOTIDE SEQUENCE [LARGE SCALE GENOMIC DNA]</scope>
    <source>
        <strain evidence="4 5">AJA228-03</strain>
    </source>
</reference>
<feature type="region of interest" description="Disordered" evidence="1">
    <location>
        <begin position="429"/>
        <end position="455"/>
    </location>
</feature>
<evidence type="ECO:0000313" key="4">
    <source>
        <dbReference type="EMBL" id="KAL3822523.1"/>
    </source>
</evidence>
<protein>
    <recommendedName>
        <fullName evidence="6">Iron-sulfur cluster biosynthesis family protein</fullName>
    </recommendedName>
</protein>
<keyword evidence="2" id="KW-0472">Membrane</keyword>
<organism evidence="4 5">
    <name type="scientific">Cyclostephanos tholiformis</name>
    <dbReference type="NCBI Taxonomy" id="382380"/>
    <lineage>
        <taxon>Eukaryota</taxon>
        <taxon>Sar</taxon>
        <taxon>Stramenopiles</taxon>
        <taxon>Ochrophyta</taxon>
        <taxon>Bacillariophyta</taxon>
        <taxon>Coscinodiscophyceae</taxon>
        <taxon>Thalassiosirophycidae</taxon>
        <taxon>Stephanodiscales</taxon>
        <taxon>Stephanodiscaceae</taxon>
        <taxon>Cyclostephanos</taxon>
    </lineage>
</organism>
<feature type="compositionally biased region" description="Low complexity" evidence="1">
    <location>
        <begin position="35"/>
        <end position="48"/>
    </location>
</feature>
<evidence type="ECO:0008006" key="6">
    <source>
        <dbReference type="Google" id="ProtNLM"/>
    </source>
</evidence>
<feature type="region of interest" description="Disordered" evidence="1">
    <location>
        <begin position="35"/>
        <end position="85"/>
    </location>
</feature>
<feature type="transmembrane region" description="Helical" evidence="2">
    <location>
        <begin position="537"/>
        <end position="557"/>
    </location>
</feature>
<proteinExistence type="predicted"/>
<evidence type="ECO:0000256" key="2">
    <source>
        <dbReference type="SAM" id="Phobius"/>
    </source>
</evidence>
<dbReference type="AlphaFoldDB" id="A0ABD3SDZ2"/>
<keyword evidence="5" id="KW-1185">Reference proteome</keyword>
<evidence type="ECO:0000256" key="1">
    <source>
        <dbReference type="SAM" id="MobiDB-lite"/>
    </source>
</evidence>
<sequence length="688" mass="75277">MMPTLPPILSLSIAIIVASRSVTTDAFSLATISSSSPSLLQTPPRTSSFRLAPTTSVGRARSSSSSSSQYHHRHHHSWRSKSPHRRFVTFPPPPYFSSLGGKIGDGDDYAAARGNNPISSLPYYEKLMESIPPSKVLNAIEGYDGSYVSASDLSSSAGISLNAARKELTNVAALSGGDIAVSADGELMYKFPKDVRGTISKNSAKYRALRIWNDRVYPPLLYGTKLGFGLVLFASLVLIFSTIFFALSGGGGSRDDDERRDGRRGGGGMGMPMMGGFWGPSPFDFFYYRPYYSRYYYPPAVPVGIDGGGRRRERPDDEMGFLESVFSYVFGDGNPNGDVEGRRIALAANMIRENGGAVTAEQLAPYCDDAPMPPPGAAEDGKLGEERAYVDESFVLPIVTQLDGEPRVTDEGDIVYVFPELMISASSSSSTFASSGKFGSTTSRGGSERTASTRESRILRRAGLNEDAPTSMIGRLLAMNGISTRGALERSDLIDILERALPDERSDDSAMNAEVDDPSLLLEREYKFSLASSFQTILAGLLGVVNLGGALYLGNLLGQYAIYGVRLPSYMGLVQQFFPLLLGYAVLFNAVPLARNFWIKGQNEKIRRRNEIRRSWRARLDEKTGGVRRKLVSAARFGKQMRQLGTGDGSDIVFDTSKGLDELDKVREREAMRDFDKVLMDDKESFWE</sequence>
<accession>A0ABD3SDZ2</accession>
<dbReference type="Proteomes" id="UP001530377">
    <property type="component" value="Unassembled WGS sequence"/>
</dbReference>
<gene>
    <name evidence="4" type="ORF">ACHAXA_001988</name>
</gene>
<feature type="compositionally biased region" description="Basic residues" evidence="1">
    <location>
        <begin position="70"/>
        <end position="85"/>
    </location>
</feature>
<name>A0ABD3SDZ2_9STRA</name>
<comment type="caution">
    <text evidence="4">The sequence shown here is derived from an EMBL/GenBank/DDBJ whole genome shotgun (WGS) entry which is preliminary data.</text>
</comment>
<feature type="compositionally biased region" description="Low complexity" evidence="1">
    <location>
        <begin position="429"/>
        <end position="443"/>
    </location>
</feature>
<feature type="signal peptide" evidence="3">
    <location>
        <begin position="1"/>
        <end position="26"/>
    </location>
</feature>
<dbReference type="PANTHER" id="PTHR47380:SF4">
    <property type="entry name" value="OS02G0533000 PROTEIN"/>
    <property type="match status" value="1"/>
</dbReference>
<feature type="transmembrane region" description="Helical" evidence="2">
    <location>
        <begin position="226"/>
        <end position="247"/>
    </location>
</feature>
<feature type="compositionally biased region" description="Low complexity" evidence="1">
    <location>
        <begin position="56"/>
        <end position="69"/>
    </location>
</feature>
<dbReference type="EMBL" id="JALLPB020000063">
    <property type="protein sequence ID" value="KAL3822523.1"/>
    <property type="molecule type" value="Genomic_DNA"/>
</dbReference>